<dbReference type="Proteomes" id="UP001212841">
    <property type="component" value="Unassembled WGS sequence"/>
</dbReference>
<comment type="caution">
    <text evidence="1">The sequence shown here is derived from an EMBL/GenBank/DDBJ whole genome shotgun (WGS) entry which is preliminary data.</text>
</comment>
<dbReference type="AlphaFoldDB" id="A0AAD5S8L6"/>
<proteinExistence type="predicted"/>
<accession>A0AAD5S8L6</accession>
<evidence type="ECO:0000313" key="1">
    <source>
        <dbReference type="EMBL" id="KAJ3049336.1"/>
    </source>
</evidence>
<name>A0AAD5S8L6_9FUNG</name>
<evidence type="ECO:0000313" key="2">
    <source>
        <dbReference type="Proteomes" id="UP001212841"/>
    </source>
</evidence>
<protein>
    <submittedName>
        <fullName evidence="1">Uncharacterized protein</fullName>
    </submittedName>
</protein>
<dbReference type="EMBL" id="JADGJD010000659">
    <property type="protein sequence ID" value="KAJ3049336.1"/>
    <property type="molecule type" value="Genomic_DNA"/>
</dbReference>
<gene>
    <name evidence="1" type="ORF">HK097_009654</name>
</gene>
<sequence>MESLPLELLLKILRTIVAPLSVRRRLQALYPVYALNHFYKSFLDPSAPNLTYCVFASFHPYGTEFITRYLPRPTSKNARWTLSQLAERDDCPSFLVSAYVQEARLGLAKEVELAGRVVGGGVGMTREEEFGQSAEVKERQRQECQTLKGRLSGWINAHELLVRFRQGLYTLPM</sequence>
<organism evidence="1 2">
    <name type="scientific">Rhizophlyctis rosea</name>
    <dbReference type="NCBI Taxonomy" id="64517"/>
    <lineage>
        <taxon>Eukaryota</taxon>
        <taxon>Fungi</taxon>
        <taxon>Fungi incertae sedis</taxon>
        <taxon>Chytridiomycota</taxon>
        <taxon>Chytridiomycota incertae sedis</taxon>
        <taxon>Chytridiomycetes</taxon>
        <taxon>Rhizophlyctidales</taxon>
        <taxon>Rhizophlyctidaceae</taxon>
        <taxon>Rhizophlyctis</taxon>
    </lineage>
</organism>
<keyword evidence="2" id="KW-1185">Reference proteome</keyword>
<reference evidence="1" key="1">
    <citation type="submission" date="2020-05" db="EMBL/GenBank/DDBJ databases">
        <title>Phylogenomic resolution of chytrid fungi.</title>
        <authorList>
            <person name="Stajich J.E."/>
            <person name="Amses K."/>
            <person name="Simmons R."/>
            <person name="Seto K."/>
            <person name="Myers J."/>
            <person name="Bonds A."/>
            <person name="Quandt C.A."/>
            <person name="Barry K."/>
            <person name="Liu P."/>
            <person name="Grigoriev I."/>
            <person name="Longcore J.E."/>
            <person name="James T.Y."/>
        </authorList>
    </citation>
    <scope>NUCLEOTIDE SEQUENCE</scope>
    <source>
        <strain evidence="1">JEL0318</strain>
    </source>
</reference>